<dbReference type="EMBL" id="SIRT01000001">
    <property type="protein sequence ID" value="TBN06641.1"/>
    <property type="molecule type" value="Genomic_DNA"/>
</dbReference>
<organism evidence="1 2">
    <name type="scientific">Hyunsoonleella flava</name>
    <dbReference type="NCBI Taxonomy" id="2527939"/>
    <lineage>
        <taxon>Bacteria</taxon>
        <taxon>Pseudomonadati</taxon>
        <taxon>Bacteroidota</taxon>
        <taxon>Flavobacteriia</taxon>
        <taxon>Flavobacteriales</taxon>
        <taxon>Flavobacteriaceae</taxon>
    </lineage>
</organism>
<comment type="caution">
    <text evidence="1">The sequence shown here is derived from an EMBL/GenBank/DDBJ whole genome shotgun (WGS) entry which is preliminary data.</text>
</comment>
<dbReference type="RefSeq" id="WP_130962628.1">
    <property type="nucleotide sequence ID" value="NZ_SIRT01000001.1"/>
</dbReference>
<keyword evidence="2" id="KW-1185">Reference proteome</keyword>
<evidence type="ECO:0000313" key="1">
    <source>
        <dbReference type="EMBL" id="TBN06641.1"/>
    </source>
</evidence>
<accession>A0A4Q9FI32</accession>
<protein>
    <submittedName>
        <fullName evidence="1">Uncharacterized protein</fullName>
    </submittedName>
</protein>
<dbReference type="Proteomes" id="UP000291142">
    <property type="component" value="Unassembled WGS sequence"/>
</dbReference>
<dbReference type="AlphaFoldDB" id="A0A4Q9FI32"/>
<dbReference type="OrthoDB" id="805991at2"/>
<proteinExistence type="predicted"/>
<sequence>MKTLVTILLMLVTSQTNSQEKKIALSDFELINNSSWEGTLTYIDYQTGKPTQVETTMQIKIEEDAIITNLQYTYEPNKNVVDKIHIRKNGTFFGKQKVVKKTIFQDGSMEMVTTYKGKDDGKKATMFLTYKISRENYTVVKEVLYNNTKQRMIRNTYVYQRI</sequence>
<reference evidence="1 2" key="1">
    <citation type="submission" date="2019-02" db="EMBL/GenBank/DDBJ databases">
        <title>Hyunsoonleella sp., isolated from marine sediment.</title>
        <authorList>
            <person name="Liu B.-T."/>
        </authorList>
    </citation>
    <scope>NUCLEOTIDE SEQUENCE [LARGE SCALE GENOMIC DNA]</scope>
    <source>
        <strain evidence="1 2">T58</strain>
    </source>
</reference>
<name>A0A4Q9FI32_9FLAO</name>
<gene>
    <name evidence="1" type="ORF">EYD45_01790</name>
</gene>
<evidence type="ECO:0000313" key="2">
    <source>
        <dbReference type="Proteomes" id="UP000291142"/>
    </source>
</evidence>